<evidence type="ECO:0000313" key="1">
    <source>
        <dbReference type="EMBL" id="NMW31880.1"/>
    </source>
</evidence>
<proteinExistence type="predicted"/>
<dbReference type="AlphaFoldDB" id="A0A848QMA1"/>
<accession>A0A848QMA1</accession>
<dbReference type="GO" id="GO:0016829">
    <property type="term" value="F:lyase activity"/>
    <property type="evidence" value="ECO:0007669"/>
    <property type="project" value="UniProtKB-KW"/>
</dbReference>
<keyword evidence="1" id="KW-0670">Pyruvate</keyword>
<name>A0A848QMA1_9SPHN</name>
<dbReference type="InterPro" id="IPR015813">
    <property type="entry name" value="Pyrv/PenolPyrv_kinase-like_dom"/>
</dbReference>
<comment type="caution">
    <text evidence="1">The sequence shown here is derived from an EMBL/GenBank/DDBJ whole genome shotgun (WGS) entry which is preliminary data.</text>
</comment>
<protein>
    <submittedName>
        <fullName evidence="1">Isocitrate lyase/phosphoenolpyruvate mutase family protein</fullName>
    </submittedName>
</protein>
<gene>
    <name evidence="1" type="ORF">HKD42_07390</name>
</gene>
<dbReference type="CDD" id="cd00377">
    <property type="entry name" value="ICL_PEPM"/>
    <property type="match status" value="1"/>
</dbReference>
<dbReference type="SUPFAM" id="SSF51621">
    <property type="entry name" value="Phosphoenolpyruvate/pyruvate domain"/>
    <property type="match status" value="1"/>
</dbReference>
<dbReference type="Pfam" id="PF13714">
    <property type="entry name" value="PEP_mutase"/>
    <property type="match status" value="1"/>
</dbReference>
<evidence type="ECO:0000313" key="2">
    <source>
        <dbReference type="Proteomes" id="UP000561181"/>
    </source>
</evidence>
<dbReference type="EMBL" id="JABCRE010000002">
    <property type="protein sequence ID" value="NMW31880.1"/>
    <property type="molecule type" value="Genomic_DNA"/>
</dbReference>
<keyword evidence="1" id="KW-0456">Lyase</keyword>
<dbReference type="Proteomes" id="UP000561181">
    <property type="component" value="Unassembled WGS sequence"/>
</dbReference>
<sequence length="252" mass="25815">MDNAKRVRFASLHSDTAPLLIYNAWDAGSAVAIAAAGAKAVATGSLGVAGAQGHDDGQVIPLADLLGTARSIVNAVEVPVSIDFEGGYAADPGTLTKNAALLAETGAVGCNFEDQIIGGDGVFAPAVQADRIAAVASSGLFVNARTDLFLGAMKRSEDPNQSALVDQAIERATVFADAGAGSLFVPGLSDPELIATLCNAVNLPVNVMMLPGMPQPAKLGELGVGRVSWGPGPWRMMMAQLEQDAREIFTAN</sequence>
<reference evidence="1 2" key="1">
    <citation type="submission" date="2020-04" db="EMBL/GenBank/DDBJ databases">
        <authorList>
            <person name="Liu A."/>
        </authorList>
    </citation>
    <scope>NUCLEOTIDE SEQUENCE [LARGE SCALE GENOMIC DNA]</scope>
    <source>
        <strain evidence="1 2">RZ02</strain>
    </source>
</reference>
<organism evidence="1 2">
    <name type="scientific">Pontixanthobacter rizhaonensis</name>
    <dbReference type="NCBI Taxonomy" id="2730337"/>
    <lineage>
        <taxon>Bacteria</taxon>
        <taxon>Pseudomonadati</taxon>
        <taxon>Pseudomonadota</taxon>
        <taxon>Alphaproteobacteria</taxon>
        <taxon>Sphingomonadales</taxon>
        <taxon>Erythrobacteraceae</taxon>
        <taxon>Pontixanthobacter</taxon>
    </lineage>
</organism>
<dbReference type="PANTHER" id="PTHR42905:SF16">
    <property type="entry name" value="CARBOXYPHOSPHONOENOLPYRUVATE PHOSPHONOMUTASE-LIKE PROTEIN (AFU_ORTHOLOGUE AFUA_5G07230)"/>
    <property type="match status" value="1"/>
</dbReference>
<dbReference type="RefSeq" id="WP_170011791.1">
    <property type="nucleotide sequence ID" value="NZ_JABCRE010000002.1"/>
</dbReference>
<dbReference type="Gene3D" id="3.20.20.60">
    <property type="entry name" value="Phosphoenolpyruvate-binding domains"/>
    <property type="match status" value="1"/>
</dbReference>
<dbReference type="InterPro" id="IPR040442">
    <property type="entry name" value="Pyrv_kinase-like_dom_sf"/>
</dbReference>
<keyword evidence="2" id="KW-1185">Reference proteome</keyword>
<dbReference type="InterPro" id="IPR039556">
    <property type="entry name" value="ICL/PEPM"/>
</dbReference>
<dbReference type="PANTHER" id="PTHR42905">
    <property type="entry name" value="PHOSPHOENOLPYRUVATE CARBOXYLASE"/>
    <property type="match status" value="1"/>
</dbReference>